<evidence type="ECO:0000259" key="4">
    <source>
        <dbReference type="PROSITE" id="PS50893"/>
    </source>
</evidence>
<protein>
    <submittedName>
        <fullName evidence="5">ATP-binding cassette domain-containing protein</fullName>
    </submittedName>
</protein>
<keyword evidence="2 5" id="KW-0067">ATP-binding</keyword>
<accession>A0A507ZXU2</accession>
<gene>
    <name evidence="5" type="ORF">FK256_13900</name>
</gene>
<dbReference type="Gene3D" id="3.40.50.300">
    <property type="entry name" value="P-loop containing nucleotide triphosphate hydrolases"/>
    <property type="match status" value="1"/>
</dbReference>
<organism evidence="5 6">
    <name type="scientific">Actinomyces johnsonii</name>
    <dbReference type="NCBI Taxonomy" id="544581"/>
    <lineage>
        <taxon>Bacteria</taxon>
        <taxon>Bacillati</taxon>
        <taxon>Actinomycetota</taxon>
        <taxon>Actinomycetes</taxon>
        <taxon>Actinomycetales</taxon>
        <taxon>Actinomycetaceae</taxon>
        <taxon>Actinomyces</taxon>
    </lineage>
</organism>
<evidence type="ECO:0000256" key="2">
    <source>
        <dbReference type="ARBA" id="ARBA00022840"/>
    </source>
</evidence>
<keyword evidence="1" id="KW-0547">Nucleotide-binding</keyword>
<proteinExistence type="predicted"/>
<dbReference type="PANTHER" id="PTHR24220">
    <property type="entry name" value="IMPORT ATP-BINDING PROTEIN"/>
    <property type="match status" value="1"/>
</dbReference>
<reference evidence="5 6" key="1">
    <citation type="submission" date="2019-06" db="EMBL/GenBank/DDBJ databases">
        <title>Draft genome sequence of Actinomyces johnsonii CCUG 34287T.</title>
        <authorList>
            <person name="Salva-Serra F."/>
            <person name="Cardew S."/>
            <person name="Moore E."/>
        </authorList>
    </citation>
    <scope>NUCLEOTIDE SEQUENCE [LARGE SCALE GENOMIC DNA]</scope>
    <source>
        <strain evidence="5 6">CCUG 34287</strain>
    </source>
</reference>
<dbReference type="InterPro" id="IPR015854">
    <property type="entry name" value="ABC_transpr_LolD-like"/>
</dbReference>
<dbReference type="InterPro" id="IPR003593">
    <property type="entry name" value="AAA+_ATPase"/>
</dbReference>
<dbReference type="PROSITE" id="PS50893">
    <property type="entry name" value="ABC_TRANSPORTER_2"/>
    <property type="match status" value="1"/>
</dbReference>
<comment type="caution">
    <text evidence="5">The sequence shown here is derived from an EMBL/GenBank/DDBJ whole genome shotgun (WGS) entry which is preliminary data.</text>
</comment>
<dbReference type="GO" id="GO:0022857">
    <property type="term" value="F:transmembrane transporter activity"/>
    <property type="evidence" value="ECO:0007669"/>
    <property type="project" value="TreeGrafter"/>
</dbReference>
<sequence>MIRRQDRPATVSADNQGPQAPPAIEVAGLTRVFRVQGRRNADVTALNGVDLALPAGSFTALVGASGCGKSTLLQCIAGLDIPTAGTVQLLGTRTSSLRPRPAARFRARHVGFVFQDDNLVTSLSARDNVALPGRLRRRPLSRTAVDDALERVGLSEQARHLPHQMSGGERQRVAIARVLASRPDIVFADEPTAALDVAAAATVLDWLAELAGGPGAVPSAVPAPAEFSSPVHQPATVLMVTHDAAAAARAQHVLVMDAGRLVASLPGGDPAAISAAVLSARGAGGSR</sequence>
<evidence type="ECO:0000256" key="3">
    <source>
        <dbReference type="SAM" id="MobiDB-lite"/>
    </source>
</evidence>
<dbReference type="InterPro" id="IPR017871">
    <property type="entry name" value="ABC_transporter-like_CS"/>
</dbReference>
<dbReference type="PANTHER" id="PTHR24220:SF685">
    <property type="entry name" value="ABC TRANSPORTER RELATED"/>
    <property type="match status" value="1"/>
</dbReference>
<dbReference type="EMBL" id="VICB01000029">
    <property type="protein sequence ID" value="TQD41303.1"/>
    <property type="molecule type" value="Genomic_DNA"/>
</dbReference>
<dbReference type="InterPro" id="IPR027417">
    <property type="entry name" value="P-loop_NTPase"/>
</dbReference>
<feature type="domain" description="ABC transporter" evidence="4">
    <location>
        <begin position="24"/>
        <end position="283"/>
    </location>
</feature>
<dbReference type="Pfam" id="PF00005">
    <property type="entry name" value="ABC_tran"/>
    <property type="match status" value="1"/>
</dbReference>
<dbReference type="SMART" id="SM00382">
    <property type="entry name" value="AAA"/>
    <property type="match status" value="1"/>
</dbReference>
<name>A0A507ZXU2_9ACTO</name>
<evidence type="ECO:0000256" key="1">
    <source>
        <dbReference type="ARBA" id="ARBA00022741"/>
    </source>
</evidence>
<dbReference type="Proteomes" id="UP000319010">
    <property type="component" value="Unassembled WGS sequence"/>
</dbReference>
<dbReference type="GO" id="GO:0005524">
    <property type="term" value="F:ATP binding"/>
    <property type="evidence" value="ECO:0007669"/>
    <property type="project" value="UniProtKB-KW"/>
</dbReference>
<dbReference type="GO" id="GO:0016887">
    <property type="term" value="F:ATP hydrolysis activity"/>
    <property type="evidence" value="ECO:0007669"/>
    <property type="project" value="InterPro"/>
</dbReference>
<evidence type="ECO:0000313" key="6">
    <source>
        <dbReference type="Proteomes" id="UP000319010"/>
    </source>
</evidence>
<dbReference type="PROSITE" id="PS00211">
    <property type="entry name" value="ABC_TRANSPORTER_1"/>
    <property type="match status" value="1"/>
</dbReference>
<dbReference type="GO" id="GO:0005886">
    <property type="term" value="C:plasma membrane"/>
    <property type="evidence" value="ECO:0007669"/>
    <property type="project" value="TreeGrafter"/>
</dbReference>
<dbReference type="RefSeq" id="WP_141425158.1">
    <property type="nucleotide sequence ID" value="NZ_JASPFB010000026.1"/>
</dbReference>
<dbReference type="SUPFAM" id="SSF52540">
    <property type="entry name" value="P-loop containing nucleoside triphosphate hydrolases"/>
    <property type="match status" value="1"/>
</dbReference>
<dbReference type="InterPro" id="IPR003439">
    <property type="entry name" value="ABC_transporter-like_ATP-bd"/>
</dbReference>
<evidence type="ECO:0000313" key="5">
    <source>
        <dbReference type="EMBL" id="TQD41303.1"/>
    </source>
</evidence>
<dbReference type="AlphaFoldDB" id="A0A507ZXU2"/>
<feature type="region of interest" description="Disordered" evidence="3">
    <location>
        <begin position="1"/>
        <end position="21"/>
    </location>
</feature>